<dbReference type="InterPro" id="IPR005123">
    <property type="entry name" value="Oxoglu/Fe-dep_dioxygenase_dom"/>
</dbReference>
<reference evidence="2" key="1">
    <citation type="submission" date="2020-11" db="EMBL/GenBank/DDBJ databases">
        <authorList>
            <consortium name="DOE Joint Genome Institute"/>
            <person name="Ahrendt S."/>
            <person name="Riley R."/>
            <person name="Andreopoulos W."/>
            <person name="Labutti K."/>
            <person name="Pangilinan J."/>
            <person name="Ruiz-Duenas F.J."/>
            <person name="Barrasa J.M."/>
            <person name="Sanchez-Garcia M."/>
            <person name="Camarero S."/>
            <person name="Miyauchi S."/>
            <person name="Serrano A."/>
            <person name="Linde D."/>
            <person name="Babiker R."/>
            <person name="Drula E."/>
            <person name="Ayuso-Fernandez I."/>
            <person name="Pacheco R."/>
            <person name="Padilla G."/>
            <person name="Ferreira P."/>
            <person name="Barriuso J."/>
            <person name="Kellner H."/>
            <person name="Castanera R."/>
            <person name="Alfaro M."/>
            <person name="Ramirez L."/>
            <person name="Pisabarro A.G."/>
            <person name="Kuo A."/>
            <person name="Tritt A."/>
            <person name="Lipzen A."/>
            <person name="He G."/>
            <person name="Yan M."/>
            <person name="Ng V."/>
            <person name="Cullen D."/>
            <person name="Martin F."/>
            <person name="Rosso M.-N."/>
            <person name="Henrissat B."/>
            <person name="Hibbett D."/>
            <person name="Martinez A.T."/>
            <person name="Grigoriev I.V."/>
        </authorList>
    </citation>
    <scope>NUCLEOTIDE SEQUENCE</scope>
    <source>
        <strain evidence="2">CBS 247.69</strain>
    </source>
</reference>
<dbReference type="GO" id="GO:0051213">
    <property type="term" value="F:dioxygenase activity"/>
    <property type="evidence" value="ECO:0007669"/>
    <property type="project" value="InterPro"/>
</dbReference>
<dbReference type="PANTHER" id="PTHR31212">
    <property type="entry name" value="ALPHA-KETOGLUTARATE-DEPENDENT DIOXYGENASE ALKB HOMOLOG 3"/>
    <property type="match status" value="1"/>
</dbReference>
<comment type="caution">
    <text evidence="2">The sequence shown here is derived from an EMBL/GenBank/DDBJ whole genome shotgun (WGS) entry which is preliminary data.</text>
</comment>
<sequence length="349" mass="40234">MSVLKRPPNSRDKIMPRLPPLILSNPIMVAKNTPCTLHLSVLPPELACRLFYTMVNASRDWKRNKWWLFDRLVESPHRTSFFARRDDGLDNDETWQEAAQFWYNGRMTDPPMVFPPEMEEACEIIERIVNEQLKQRRRFPLEWSGDINKDVAWRANVAASNCYEGSKESVGFHSDQMTYLGPCPTIASLSLGTQRTFSLREIIPTDQLSIRKARTFNIPLQHNSLTIMHAPCQEEFKHAIPPQSAIDVYRPAFPEHPGEEATFNCRINITFRFYRPDFRPASIPRCKCGIPTILRADMKKRSSNRVGRYWWACYAGAQNEGRGCNYWKVLDMKAEGRGPCNGDSETADS</sequence>
<dbReference type="SUPFAM" id="SSF51197">
    <property type="entry name" value="Clavaminate synthase-like"/>
    <property type="match status" value="1"/>
</dbReference>
<dbReference type="AlphaFoldDB" id="A0A9P6CF65"/>
<dbReference type="InterPro" id="IPR032854">
    <property type="entry name" value="ALKBH3"/>
</dbReference>
<dbReference type="GO" id="GO:0006307">
    <property type="term" value="P:DNA alkylation repair"/>
    <property type="evidence" value="ECO:0007669"/>
    <property type="project" value="InterPro"/>
</dbReference>
<keyword evidence="3" id="KW-1185">Reference proteome</keyword>
<dbReference type="PROSITE" id="PS51471">
    <property type="entry name" value="FE2OG_OXY"/>
    <property type="match status" value="1"/>
</dbReference>
<protein>
    <recommendedName>
        <fullName evidence="1">Fe2OG dioxygenase domain-containing protein</fullName>
    </recommendedName>
</protein>
<evidence type="ECO:0000313" key="3">
    <source>
        <dbReference type="Proteomes" id="UP000807353"/>
    </source>
</evidence>
<dbReference type="Gene3D" id="2.60.120.590">
    <property type="entry name" value="Alpha-ketoglutarate-dependent dioxygenase AlkB-like"/>
    <property type="match status" value="1"/>
</dbReference>
<dbReference type="PANTHER" id="PTHR31212:SF4">
    <property type="entry name" value="ALPHA-KETOGLUTARATE-DEPENDENT DIOXYGENASE ALKB HOMOLOG 3"/>
    <property type="match status" value="1"/>
</dbReference>
<gene>
    <name evidence="2" type="ORF">BDZ94DRAFT_1284765</name>
</gene>
<proteinExistence type="predicted"/>
<dbReference type="EMBL" id="MU150334">
    <property type="protein sequence ID" value="KAF9458663.1"/>
    <property type="molecule type" value="Genomic_DNA"/>
</dbReference>
<accession>A0A9P6CF65</accession>
<evidence type="ECO:0000313" key="2">
    <source>
        <dbReference type="EMBL" id="KAF9458663.1"/>
    </source>
</evidence>
<dbReference type="OrthoDB" id="545910at2759"/>
<dbReference type="InterPro" id="IPR027450">
    <property type="entry name" value="AlkB-like"/>
</dbReference>
<dbReference type="InterPro" id="IPR037151">
    <property type="entry name" value="AlkB-like_sf"/>
</dbReference>
<evidence type="ECO:0000259" key="1">
    <source>
        <dbReference type="PROSITE" id="PS51471"/>
    </source>
</evidence>
<name>A0A9P6CF65_9AGAR</name>
<dbReference type="Proteomes" id="UP000807353">
    <property type="component" value="Unassembled WGS sequence"/>
</dbReference>
<organism evidence="2 3">
    <name type="scientific">Collybia nuda</name>
    <dbReference type="NCBI Taxonomy" id="64659"/>
    <lineage>
        <taxon>Eukaryota</taxon>
        <taxon>Fungi</taxon>
        <taxon>Dikarya</taxon>
        <taxon>Basidiomycota</taxon>
        <taxon>Agaricomycotina</taxon>
        <taxon>Agaricomycetes</taxon>
        <taxon>Agaricomycetidae</taxon>
        <taxon>Agaricales</taxon>
        <taxon>Tricholomatineae</taxon>
        <taxon>Clitocybaceae</taxon>
        <taxon>Collybia</taxon>
    </lineage>
</organism>
<feature type="domain" description="Fe2OG dioxygenase" evidence="1">
    <location>
        <begin position="154"/>
        <end position="275"/>
    </location>
</feature>
<dbReference type="Pfam" id="PF13532">
    <property type="entry name" value="2OG-FeII_Oxy_2"/>
    <property type="match status" value="1"/>
</dbReference>